<sequence length="273" mass="30111">MTIPILSELCTFCVRGAIKLSPDSDSHDLIDERSHGLFSQAPDSVELEFKNFKARSAVKLGGLSEEYVVLKGVFLHGPHGTGNTSLARLCTGDASVNLFSINGAEIVTCQAVPVVVFIDELDAIVPVRKDGGLINKVTSCKLWRQVGESFKSPKTCTTISWIFRGFYEKALLDYERHKTHGGELSVPIFSLTEAHESWVMQDWHSQRLLGSGEQTVILFKAIFYDLYGDGAKVQVMADARSSDMDEAEFSRFHSGVKQDDIVGVTSFLGKTKK</sequence>
<evidence type="ECO:0000256" key="3">
    <source>
        <dbReference type="ARBA" id="ARBA00023163"/>
    </source>
</evidence>
<organism evidence="6 7">
    <name type="scientific">Vitis vinifera</name>
    <name type="common">Grape</name>
    <dbReference type="NCBI Taxonomy" id="29760"/>
    <lineage>
        <taxon>Eukaryota</taxon>
        <taxon>Viridiplantae</taxon>
        <taxon>Streptophyta</taxon>
        <taxon>Embryophyta</taxon>
        <taxon>Tracheophyta</taxon>
        <taxon>Spermatophyta</taxon>
        <taxon>Magnoliopsida</taxon>
        <taxon>eudicotyledons</taxon>
        <taxon>Gunneridae</taxon>
        <taxon>Pentapetalae</taxon>
        <taxon>rosids</taxon>
        <taxon>Vitales</taxon>
        <taxon>Vitaceae</taxon>
        <taxon>Viteae</taxon>
        <taxon>Vitis</taxon>
    </lineage>
</organism>
<dbReference type="Proteomes" id="UP001227230">
    <property type="component" value="Chromosome 11"/>
</dbReference>
<evidence type="ECO:0000256" key="1">
    <source>
        <dbReference type="ARBA" id="ARBA00023015"/>
    </source>
</evidence>
<dbReference type="InterPro" id="IPR045147">
    <property type="entry name" value="ARI3A/B/C"/>
</dbReference>
<dbReference type="SUPFAM" id="SSF52540">
    <property type="entry name" value="P-loop containing nucleoside triphosphate hydrolases"/>
    <property type="match status" value="1"/>
</dbReference>
<dbReference type="Pfam" id="PF00004">
    <property type="entry name" value="AAA"/>
    <property type="match status" value="1"/>
</dbReference>
<evidence type="ECO:0000313" key="6">
    <source>
        <dbReference type="EMBL" id="WJZ98613.1"/>
    </source>
</evidence>
<keyword evidence="1" id="KW-0805">Transcription regulation</keyword>
<evidence type="ECO:0000313" key="7">
    <source>
        <dbReference type="Proteomes" id="UP001227230"/>
    </source>
</evidence>
<dbReference type="CDD" id="cd16100">
    <property type="entry name" value="ARID"/>
    <property type="match status" value="1"/>
</dbReference>
<dbReference type="SUPFAM" id="SSF46774">
    <property type="entry name" value="ARID-like"/>
    <property type="match status" value="1"/>
</dbReference>
<keyword evidence="3" id="KW-0804">Transcription</keyword>
<dbReference type="SUPFAM" id="SSF50249">
    <property type="entry name" value="Nucleic acid-binding proteins"/>
    <property type="match status" value="1"/>
</dbReference>
<keyword evidence="4" id="KW-0539">Nucleus</keyword>
<dbReference type="InterPro" id="IPR012340">
    <property type="entry name" value="NA-bd_OB-fold"/>
</dbReference>
<dbReference type="Gene3D" id="2.40.50.140">
    <property type="entry name" value="Nucleic acid-binding proteins"/>
    <property type="match status" value="1"/>
</dbReference>
<gene>
    <name evidence="6" type="ORF">VitviT2T_017125</name>
</gene>
<dbReference type="Gene3D" id="1.10.150.60">
    <property type="entry name" value="ARID DNA-binding domain"/>
    <property type="match status" value="1"/>
</dbReference>
<evidence type="ECO:0000259" key="5">
    <source>
        <dbReference type="PROSITE" id="PS51011"/>
    </source>
</evidence>
<dbReference type="PANTHER" id="PTHR15348:SF0">
    <property type="entry name" value="PROTEIN DEAD RINGER"/>
    <property type="match status" value="1"/>
</dbReference>
<evidence type="ECO:0000256" key="4">
    <source>
        <dbReference type="ARBA" id="ARBA00023242"/>
    </source>
</evidence>
<feature type="domain" description="ARID" evidence="5">
    <location>
        <begin position="85"/>
        <end position="179"/>
    </location>
</feature>
<evidence type="ECO:0000256" key="2">
    <source>
        <dbReference type="ARBA" id="ARBA00023125"/>
    </source>
</evidence>
<keyword evidence="7" id="KW-1185">Reference proteome</keyword>
<keyword evidence="2" id="KW-0238">DNA-binding</keyword>
<dbReference type="PROSITE" id="PS51011">
    <property type="entry name" value="ARID"/>
    <property type="match status" value="1"/>
</dbReference>
<dbReference type="InterPro" id="IPR027417">
    <property type="entry name" value="P-loop_NTPase"/>
</dbReference>
<protein>
    <recommendedName>
        <fullName evidence="5">ARID domain-containing protein</fullName>
    </recommendedName>
</protein>
<dbReference type="InterPro" id="IPR003959">
    <property type="entry name" value="ATPase_AAA_core"/>
</dbReference>
<name>A0ABY9CTV0_VITVI</name>
<proteinExistence type="predicted"/>
<dbReference type="InterPro" id="IPR036431">
    <property type="entry name" value="ARID_dom_sf"/>
</dbReference>
<reference evidence="6 7" key="1">
    <citation type="journal article" date="2023" name="Hortic Res">
        <title>The complete reference genome for grapevine (Vitis vinifera L.) genetics and breeding.</title>
        <authorList>
            <person name="Shi X."/>
            <person name="Cao S."/>
            <person name="Wang X."/>
            <person name="Huang S."/>
            <person name="Wang Y."/>
            <person name="Liu Z."/>
            <person name="Liu W."/>
            <person name="Leng X."/>
            <person name="Peng Y."/>
            <person name="Wang N."/>
            <person name="Wang Y."/>
            <person name="Ma Z."/>
            <person name="Xu X."/>
            <person name="Zhang F."/>
            <person name="Xue H."/>
            <person name="Zhong H."/>
            <person name="Wang Y."/>
            <person name="Zhang K."/>
            <person name="Velt A."/>
            <person name="Avia K."/>
            <person name="Holtgrawe D."/>
            <person name="Grimplet J."/>
            <person name="Matus J.T."/>
            <person name="Ware D."/>
            <person name="Wu X."/>
            <person name="Wang H."/>
            <person name="Liu C."/>
            <person name="Fang Y."/>
            <person name="Rustenholz C."/>
            <person name="Cheng Z."/>
            <person name="Xiao H."/>
            <person name="Zhou Y."/>
        </authorList>
    </citation>
    <scope>NUCLEOTIDE SEQUENCE [LARGE SCALE GENOMIC DNA]</scope>
    <source>
        <strain evidence="7">cv. Pinot noir / PN40024</strain>
        <tissue evidence="6">Leaf</tissue>
    </source>
</reference>
<dbReference type="Gene3D" id="3.40.50.300">
    <property type="entry name" value="P-loop containing nucleotide triphosphate hydrolases"/>
    <property type="match status" value="1"/>
</dbReference>
<dbReference type="PANTHER" id="PTHR15348">
    <property type="entry name" value="AT-RICH INTERACTIVE DOMAIN-CONTAINING PROTEIN ARID DOMAIN- CONTAINING PROTEIN DEAD RINGER PROTEIN B-CELL REGULATOR OF IGH TRANSCRIPTION BRIGHT"/>
    <property type="match status" value="1"/>
</dbReference>
<accession>A0ABY9CTV0</accession>
<dbReference type="EMBL" id="CP126658">
    <property type="protein sequence ID" value="WJZ98613.1"/>
    <property type="molecule type" value="Genomic_DNA"/>
</dbReference>
<dbReference type="InterPro" id="IPR001606">
    <property type="entry name" value="ARID_dom"/>
</dbReference>